<comment type="caution">
    <text evidence="9">The sequence shown here is derived from an EMBL/GenBank/DDBJ whole genome shotgun (WGS) entry which is preliminary data.</text>
</comment>
<dbReference type="EMBL" id="JBHSJF010000001">
    <property type="protein sequence ID" value="MFC5066524.1"/>
    <property type="molecule type" value="Genomic_DNA"/>
</dbReference>
<gene>
    <name evidence="9" type="ORF">ACFPFW_00670</name>
</gene>
<dbReference type="InterPro" id="IPR052017">
    <property type="entry name" value="TSUP"/>
</dbReference>
<feature type="transmembrane region" description="Helical" evidence="8">
    <location>
        <begin position="195"/>
        <end position="216"/>
    </location>
</feature>
<name>A0ABV9YYZ0_9HYPH</name>
<evidence type="ECO:0000313" key="9">
    <source>
        <dbReference type="EMBL" id="MFC5066524.1"/>
    </source>
</evidence>
<feature type="transmembrane region" description="Helical" evidence="8">
    <location>
        <begin position="43"/>
        <end position="65"/>
    </location>
</feature>
<keyword evidence="5 8" id="KW-0812">Transmembrane</keyword>
<feature type="transmembrane region" description="Helical" evidence="8">
    <location>
        <begin position="128"/>
        <end position="148"/>
    </location>
</feature>
<proteinExistence type="inferred from homology"/>
<organism evidence="9 10">
    <name type="scientific">Flaviflagellibacter deserti</name>
    <dbReference type="NCBI Taxonomy" id="2267266"/>
    <lineage>
        <taxon>Bacteria</taxon>
        <taxon>Pseudomonadati</taxon>
        <taxon>Pseudomonadota</taxon>
        <taxon>Alphaproteobacteria</taxon>
        <taxon>Hyphomicrobiales</taxon>
        <taxon>Flaviflagellibacter</taxon>
    </lineage>
</organism>
<dbReference type="Proteomes" id="UP001595796">
    <property type="component" value="Unassembled WGS sequence"/>
</dbReference>
<sequence>MITDPTFYLAAIPAVILVGLAKGGFAGIGTVSLPLMALAIDPVQAAAILLPIMMVQDVISVGAYWKKWDRRNLVLLVPGAIVGILLGYLLASRVSMAAFNVALGLIAAAFALRYLLRPQMPPKQGGSLAGYFWGTVSGFTSMIAHSGAPPFQIYVMPQKLERDTFVGTSNAFFGIVNWLKFPAFMALGEFTTENVTTTAVLLPLAIASTWAGVLLVRRVPAEPFYKFIYLLLTAVGLKLIWEGGTALLGAA</sequence>
<dbReference type="Pfam" id="PF01925">
    <property type="entry name" value="TauE"/>
    <property type="match status" value="1"/>
</dbReference>
<evidence type="ECO:0000256" key="6">
    <source>
        <dbReference type="ARBA" id="ARBA00022989"/>
    </source>
</evidence>
<dbReference type="PANTHER" id="PTHR30269">
    <property type="entry name" value="TRANSMEMBRANE PROTEIN YFCA"/>
    <property type="match status" value="1"/>
</dbReference>
<comment type="subcellular location">
    <subcellularLocation>
        <location evidence="1 8">Cell membrane</location>
        <topology evidence="1 8">Multi-pass membrane protein</topology>
    </subcellularLocation>
</comment>
<keyword evidence="4 8" id="KW-1003">Cell membrane</keyword>
<evidence type="ECO:0000313" key="10">
    <source>
        <dbReference type="Proteomes" id="UP001595796"/>
    </source>
</evidence>
<keyword evidence="10" id="KW-1185">Reference proteome</keyword>
<dbReference type="RefSeq" id="WP_114955310.1">
    <property type="nucleotide sequence ID" value="NZ_JBHSJF010000001.1"/>
</dbReference>
<evidence type="ECO:0000256" key="1">
    <source>
        <dbReference type="ARBA" id="ARBA00004651"/>
    </source>
</evidence>
<dbReference type="InterPro" id="IPR002781">
    <property type="entry name" value="TM_pro_TauE-like"/>
</dbReference>
<protein>
    <recommendedName>
        <fullName evidence="8">Probable membrane transporter protein</fullName>
    </recommendedName>
</protein>
<feature type="transmembrane region" description="Helical" evidence="8">
    <location>
        <begin position="97"/>
        <end position="116"/>
    </location>
</feature>
<feature type="transmembrane region" description="Helical" evidence="8">
    <location>
        <begin position="228"/>
        <end position="250"/>
    </location>
</feature>
<evidence type="ECO:0000256" key="2">
    <source>
        <dbReference type="ARBA" id="ARBA00009142"/>
    </source>
</evidence>
<keyword evidence="3" id="KW-0813">Transport</keyword>
<dbReference type="PANTHER" id="PTHR30269:SF37">
    <property type="entry name" value="MEMBRANE TRANSPORTER PROTEIN"/>
    <property type="match status" value="1"/>
</dbReference>
<evidence type="ECO:0000256" key="8">
    <source>
        <dbReference type="RuleBase" id="RU363041"/>
    </source>
</evidence>
<accession>A0ABV9YYZ0</accession>
<feature type="transmembrane region" description="Helical" evidence="8">
    <location>
        <begin position="7"/>
        <end position="31"/>
    </location>
</feature>
<keyword evidence="6 8" id="KW-1133">Transmembrane helix</keyword>
<feature type="transmembrane region" description="Helical" evidence="8">
    <location>
        <begin position="72"/>
        <end position="91"/>
    </location>
</feature>
<evidence type="ECO:0000256" key="4">
    <source>
        <dbReference type="ARBA" id="ARBA00022475"/>
    </source>
</evidence>
<evidence type="ECO:0000256" key="7">
    <source>
        <dbReference type="ARBA" id="ARBA00023136"/>
    </source>
</evidence>
<evidence type="ECO:0000256" key="3">
    <source>
        <dbReference type="ARBA" id="ARBA00022448"/>
    </source>
</evidence>
<keyword evidence="7 8" id="KW-0472">Membrane</keyword>
<evidence type="ECO:0000256" key="5">
    <source>
        <dbReference type="ARBA" id="ARBA00022692"/>
    </source>
</evidence>
<reference evidence="10" key="1">
    <citation type="journal article" date="2019" name="Int. J. Syst. Evol. Microbiol.">
        <title>The Global Catalogue of Microorganisms (GCM) 10K type strain sequencing project: providing services to taxonomists for standard genome sequencing and annotation.</title>
        <authorList>
            <consortium name="The Broad Institute Genomics Platform"/>
            <consortium name="The Broad Institute Genome Sequencing Center for Infectious Disease"/>
            <person name="Wu L."/>
            <person name="Ma J."/>
        </authorList>
    </citation>
    <scope>NUCLEOTIDE SEQUENCE [LARGE SCALE GENOMIC DNA]</scope>
    <source>
        <strain evidence="10">CGMCC 1.16444</strain>
    </source>
</reference>
<comment type="similarity">
    <text evidence="2 8">Belongs to the 4-toluene sulfonate uptake permease (TSUP) (TC 2.A.102) family.</text>
</comment>